<organism evidence="1 2">
    <name type="scientific">Sphingomonas edaphi</name>
    <dbReference type="NCBI Taxonomy" id="2315689"/>
    <lineage>
        <taxon>Bacteria</taxon>
        <taxon>Pseudomonadati</taxon>
        <taxon>Pseudomonadota</taxon>
        <taxon>Alphaproteobacteria</taxon>
        <taxon>Sphingomonadales</taxon>
        <taxon>Sphingomonadaceae</taxon>
        <taxon>Sphingomonas</taxon>
    </lineage>
</organism>
<evidence type="ECO:0008006" key="3">
    <source>
        <dbReference type="Google" id="ProtNLM"/>
    </source>
</evidence>
<keyword evidence="2" id="KW-1185">Reference proteome</keyword>
<dbReference type="Proteomes" id="UP000285023">
    <property type="component" value="Unassembled WGS sequence"/>
</dbReference>
<evidence type="ECO:0000313" key="1">
    <source>
        <dbReference type="EMBL" id="RIX32508.1"/>
    </source>
</evidence>
<accession>A0A418Q3L9</accession>
<dbReference type="RefSeq" id="WP_119532516.1">
    <property type="nucleotide sequence ID" value="NZ_QXTF01000001.1"/>
</dbReference>
<dbReference type="EMBL" id="QXTF01000001">
    <property type="protein sequence ID" value="RIX32508.1"/>
    <property type="molecule type" value="Genomic_DNA"/>
</dbReference>
<evidence type="ECO:0000313" key="2">
    <source>
        <dbReference type="Proteomes" id="UP000285023"/>
    </source>
</evidence>
<name>A0A418Q3L9_9SPHN</name>
<comment type="caution">
    <text evidence="1">The sequence shown here is derived from an EMBL/GenBank/DDBJ whole genome shotgun (WGS) entry which is preliminary data.</text>
</comment>
<proteinExistence type="predicted"/>
<dbReference type="AlphaFoldDB" id="A0A418Q3L9"/>
<sequence>MTESWPEFDTKRDSPTFALLHVASQMLGKLRVAHSTWVNHGWHVTLHPVPEGLAIEPIAANGTSFSLSMDLTRHAIILHVGDGEVDQLPIDLGSIAALHHNLVAMLDAHGLPSSFHGRPNEIADALPFAEDVASREYRPDSAERLLSALCCIEPVFERFRAGFTGKCSPVHFFWGSFDLAVTRFSGRKAPEHPGGVPGLPDRVTREAYSHEVSSAGFWPGGVVEADPIFYSYAYPEPAGFRSVKIRPAAARFDSGLGEFVLPYSAVRAAANPEGELTTFLQSTYEAAATLGAWDREALERDPVAP</sequence>
<gene>
    <name evidence="1" type="ORF">D3M59_06125</name>
</gene>
<dbReference type="OrthoDB" id="9800945at2"/>
<dbReference type="InterPro" id="IPR046038">
    <property type="entry name" value="DUF5996"/>
</dbReference>
<protein>
    <recommendedName>
        <fullName evidence="3">Ava_C0101 and related proteins</fullName>
    </recommendedName>
</protein>
<reference evidence="1 2" key="1">
    <citation type="submission" date="2018-09" db="EMBL/GenBank/DDBJ databases">
        <title>Sphingomonas sp. DAC4.</title>
        <authorList>
            <person name="Seo T."/>
        </authorList>
    </citation>
    <scope>NUCLEOTIDE SEQUENCE [LARGE SCALE GENOMIC DNA]</scope>
    <source>
        <strain evidence="1 2">DAC4</strain>
    </source>
</reference>
<dbReference type="Pfam" id="PF19459">
    <property type="entry name" value="DUF5996"/>
    <property type="match status" value="1"/>
</dbReference>